<evidence type="ECO:0000313" key="1">
    <source>
        <dbReference type="EMBL" id="NEK20759.1"/>
    </source>
</evidence>
<protein>
    <submittedName>
        <fullName evidence="1">Uncharacterized protein</fullName>
    </submittedName>
</protein>
<name>A0A7K3VU92_RHILE</name>
<proteinExistence type="predicted"/>
<accession>A0A7K3VU92</accession>
<sequence length="74" mass="7995">MVRQSGLVRIAGRPLGARLGLDFADTDAEIEAAHRMMIPQFSPARRALLREGERRVLARLLAEGPKVVAIGGSC</sequence>
<evidence type="ECO:0000313" key="2">
    <source>
        <dbReference type="Proteomes" id="UP000471705"/>
    </source>
</evidence>
<dbReference type="AlphaFoldDB" id="A0A7K3VU92"/>
<dbReference type="InterPro" id="IPR031322">
    <property type="entry name" value="Shikimate/glucono_kinase"/>
</dbReference>
<reference evidence="1 2" key="1">
    <citation type="submission" date="2019-12" db="EMBL/GenBank/DDBJ databases">
        <title>Rhizobium genotypes associated with high levels of biological nitrogen fixation by grain legumes in a temperate-maritime cropping system.</title>
        <authorList>
            <person name="Maluk M."/>
            <person name="Francesc Ferrando Molina F."/>
            <person name="Lopez Del Egido L."/>
            <person name="Lafos M."/>
            <person name="Langarica-Fuentes A."/>
            <person name="Gebre Yohannes G."/>
            <person name="Young M.W."/>
            <person name="Martin P."/>
            <person name="Gantlett R."/>
            <person name="Kenicer G."/>
            <person name="Hawes C."/>
            <person name="Begg G.S."/>
            <person name="Quilliam R.S."/>
            <person name="Squire G.R."/>
            <person name="Poole P.S."/>
            <person name="Young P.W."/>
            <person name="Iannetta P.M."/>
            <person name="James E.K."/>
        </authorList>
    </citation>
    <scope>NUCLEOTIDE SEQUENCE [LARGE SCALE GENOMIC DNA]</scope>
    <source>
        <strain evidence="1 2">JHI54</strain>
    </source>
</reference>
<dbReference type="Proteomes" id="UP000471705">
    <property type="component" value="Unassembled WGS sequence"/>
</dbReference>
<comment type="caution">
    <text evidence="1">The sequence shown here is derived from an EMBL/GenBank/DDBJ whole genome shotgun (WGS) entry which is preliminary data.</text>
</comment>
<dbReference type="Gene3D" id="3.40.50.300">
    <property type="entry name" value="P-loop containing nucleotide triphosphate hydrolases"/>
    <property type="match status" value="1"/>
</dbReference>
<organism evidence="1 2">
    <name type="scientific">Rhizobium leguminosarum</name>
    <dbReference type="NCBI Taxonomy" id="384"/>
    <lineage>
        <taxon>Bacteria</taxon>
        <taxon>Pseudomonadati</taxon>
        <taxon>Pseudomonadota</taxon>
        <taxon>Alphaproteobacteria</taxon>
        <taxon>Hyphomicrobiales</taxon>
        <taxon>Rhizobiaceae</taxon>
        <taxon>Rhizobium/Agrobacterium group</taxon>
        <taxon>Rhizobium</taxon>
    </lineage>
</organism>
<dbReference type="Pfam" id="PF01202">
    <property type="entry name" value="SKI"/>
    <property type="match status" value="1"/>
</dbReference>
<dbReference type="InterPro" id="IPR027417">
    <property type="entry name" value="P-loop_NTPase"/>
</dbReference>
<gene>
    <name evidence="1" type="ORF">GR257_39280</name>
</gene>
<dbReference type="EMBL" id="WUFV01000088">
    <property type="protein sequence ID" value="NEK20759.1"/>
    <property type="molecule type" value="Genomic_DNA"/>
</dbReference>